<name>A0AAE1KE10_PETCI</name>
<sequence>MHPLLKSKDRASIASVSQQQRMPCSTIPAAEDPEDPDDPADQDDPDDPRAPIQPRAVRNIQGYFKRQQIIRDYFA</sequence>
<proteinExistence type="predicted"/>
<evidence type="ECO:0000256" key="1">
    <source>
        <dbReference type="SAM" id="MobiDB-lite"/>
    </source>
</evidence>
<evidence type="ECO:0000313" key="3">
    <source>
        <dbReference type="Proteomes" id="UP001286313"/>
    </source>
</evidence>
<reference evidence="2" key="1">
    <citation type="submission" date="2023-10" db="EMBL/GenBank/DDBJ databases">
        <title>Genome assemblies of two species of porcelain crab, Petrolisthes cinctipes and Petrolisthes manimaculis (Anomura: Porcellanidae).</title>
        <authorList>
            <person name="Angst P."/>
        </authorList>
    </citation>
    <scope>NUCLEOTIDE SEQUENCE</scope>
    <source>
        <strain evidence="2">PB745_01</strain>
        <tissue evidence="2">Gill</tissue>
    </source>
</reference>
<feature type="compositionally biased region" description="Basic and acidic residues" evidence="1">
    <location>
        <begin position="1"/>
        <end position="11"/>
    </location>
</feature>
<feature type="compositionally biased region" description="Acidic residues" evidence="1">
    <location>
        <begin position="31"/>
        <end position="46"/>
    </location>
</feature>
<accession>A0AAE1KE10</accession>
<feature type="compositionally biased region" description="Polar residues" evidence="1">
    <location>
        <begin position="14"/>
        <end position="23"/>
    </location>
</feature>
<dbReference type="Proteomes" id="UP001286313">
    <property type="component" value="Unassembled WGS sequence"/>
</dbReference>
<comment type="caution">
    <text evidence="2">The sequence shown here is derived from an EMBL/GenBank/DDBJ whole genome shotgun (WGS) entry which is preliminary data.</text>
</comment>
<gene>
    <name evidence="2" type="ORF">Pcinc_023720</name>
</gene>
<evidence type="ECO:0000313" key="2">
    <source>
        <dbReference type="EMBL" id="KAK3871074.1"/>
    </source>
</evidence>
<dbReference type="AlphaFoldDB" id="A0AAE1KE10"/>
<feature type="region of interest" description="Disordered" evidence="1">
    <location>
        <begin position="1"/>
        <end position="60"/>
    </location>
</feature>
<organism evidence="2 3">
    <name type="scientific">Petrolisthes cinctipes</name>
    <name type="common">Flat porcelain crab</name>
    <dbReference type="NCBI Taxonomy" id="88211"/>
    <lineage>
        <taxon>Eukaryota</taxon>
        <taxon>Metazoa</taxon>
        <taxon>Ecdysozoa</taxon>
        <taxon>Arthropoda</taxon>
        <taxon>Crustacea</taxon>
        <taxon>Multicrustacea</taxon>
        <taxon>Malacostraca</taxon>
        <taxon>Eumalacostraca</taxon>
        <taxon>Eucarida</taxon>
        <taxon>Decapoda</taxon>
        <taxon>Pleocyemata</taxon>
        <taxon>Anomura</taxon>
        <taxon>Galatheoidea</taxon>
        <taxon>Porcellanidae</taxon>
        <taxon>Petrolisthes</taxon>
    </lineage>
</organism>
<protein>
    <submittedName>
        <fullName evidence="2">Uncharacterized protein</fullName>
    </submittedName>
</protein>
<keyword evidence="3" id="KW-1185">Reference proteome</keyword>
<dbReference type="EMBL" id="JAWQEG010002565">
    <property type="protein sequence ID" value="KAK3871074.1"/>
    <property type="molecule type" value="Genomic_DNA"/>
</dbReference>